<organism evidence="1 2">
    <name type="scientific">Ambispora leptoticha</name>
    <dbReference type="NCBI Taxonomy" id="144679"/>
    <lineage>
        <taxon>Eukaryota</taxon>
        <taxon>Fungi</taxon>
        <taxon>Fungi incertae sedis</taxon>
        <taxon>Mucoromycota</taxon>
        <taxon>Glomeromycotina</taxon>
        <taxon>Glomeromycetes</taxon>
        <taxon>Archaeosporales</taxon>
        <taxon>Ambisporaceae</taxon>
        <taxon>Ambispora</taxon>
    </lineage>
</organism>
<dbReference type="EMBL" id="CAJVPS010000947">
    <property type="protein sequence ID" value="CAG8516599.1"/>
    <property type="molecule type" value="Genomic_DNA"/>
</dbReference>
<dbReference type="InterPro" id="IPR006553">
    <property type="entry name" value="Leu-rich_rpt_Cys-con_subtyp"/>
</dbReference>
<name>A0A9N9F8E8_9GLOM</name>
<dbReference type="Proteomes" id="UP000789508">
    <property type="component" value="Unassembled WGS sequence"/>
</dbReference>
<protein>
    <submittedName>
        <fullName evidence="1">8582_t:CDS:1</fullName>
    </submittedName>
</protein>
<dbReference type="GO" id="GO:0031146">
    <property type="term" value="P:SCF-dependent proteasomal ubiquitin-dependent protein catabolic process"/>
    <property type="evidence" value="ECO:0007669"/>
    <property type="project" value="TreeGrafter"/>
</dbReference>
<dbReference type="SMART" id="SM00367">
    <property type="entry name" value="LRR_CC"/>
    <property type="match status" value="5"/>
</dbReference>
<dbReference type="OrthoDB" id="9994419at2759"/>
<evidence type="ECO:0000313" key="2">
    <source>
        <dbReference type="Proteomes" id="UP000789508"/>
    </source>
</evidence>
<dbReference type="SUPFAM" id="SSF52047">
    <property type="entry name" value="RNI-like"/>
    <property type="match status" value="1"/>
</dbReference>
<dbReference type="Gene3D" id="3.80.10.10">
    <property type="entry name" value="Ribonuclease Inhibitor"/>
    <property type="match status" value="2"/>
</dbReference>
<reference evidence="1" key="1">
    <citation type="submission" date="2021-06" db="EMBL/GenBank/DDBJ databases">
        <authorList>
            <person name="Kallberg Y."/>
            <person name="Tangrot J."/>
            <person name="Rosling A."/>
        </authorList>
    </citation>
    <scope>NUCLEOTIDE SEQUENCE</scope>
    <source>
        <strain evidence="1">FL130A</strain>
    </source>
</reference>
<dbReference type="PANTHER" id="PTHR13318:SF95">
    <property type="entry name" value="F-BOX PROTEIN YLR352W"/>
    <property type="match status" value="1"/>
</dbReference>
<accession>A0A9N9F8E8</accession>
<dbReference type="InterPro" id="IPR032675">
    <property type="entry name" value="LRR_dom_sf"/>
</dbReference>
<proteinExistence type="predicted"/>
<dbReference type="InterPro" id="IPR001611">
    <property type="entry name" value="Leu-rich_rpt"/>
</dbReference>
<dbReference type="Pfam" id="PF13516">
    <property type="entry name" value="LRR_6"/>
    <property type="match status" value="1"/>
</dbReference>
<dbReference type="PANTHER" id="PTHR13318">
    <property type="entry name" value="PARTNER OF PAIRED, ISOFORM B-RELATED"/>
    <property type="match status" value="1"/>
</dbReference>
<dbReference type="AlphaFoldDB" id="A0A9N9F8E8"/>
<comment type="caution">
    <text evidence="1">The sequence shown here is derived from an EMBL/GenBank/DDBJ whole genome shotgun (WGS) entry which is preliminary data.</text>
</comment>
<sequence>MIKHLDLSSFSTFGLQKSHSETQKSVTPQALINILRATPMLEVFSISESLESAITIDVLKTLVFECKNLKALDFCGCSSKQFNEAMKDLAKLLGRVQIVQFQSSADSDLEYGFQRLKPVLPHIKRLSLHECLTLSEHETVLPLLAHMPNITHLDLGGCSISDLTLLFLETETNASNTLLELSLAKCKNITSDGIAQFVSQCNRLENLNLYGDAMISEWDLVTILSSPFVKSLRSLDIGFSHITQRVLNAIKECCSSLKNLGLANAEIATPANLSTFLTSMPQLQYIDLSNLPCLEPLNTNGLISKLQKIPNNQLHTIEMSKSLLKKIQAVKGWKIDQNYGRRWYYAKETRVGIPQADRVHSRKLDVAGTGEHAMSKIYQYYSFGV</sequence>
<dbReference type="GO" id="GO:0019005">
    <property type="term" value="C:SCF ubiquitin ligase complex"/>
    <property type="evidence" value="ECO:0007669"/>
    <property type="project" value="TreeGrafter"/>
</dbReference>
<keyword evidence="2" id="KW-1185">Reference proteome</keyword>
<evidence type="ECO:0000313" key="1">
    <source>
        <dbReference type="EMBL" id="CAG8516599.1"/>
    </source>
</evidence>
<gene>
    <name evidence="1" type="ORF">ALEPTO_LOCUS4249</name>
</gene>